<proteinExistence type="predicted"/>
<name>A0A8S3TGP9_MYTED</name>
<gene>
    <name evidence="1" type="ORF">MEDL_43126</name>
</gene>
<dbReference type="Proteomes" id="UP000683360">
    <property type="component" value="Unassembled WGS sequence"/>
</dbReference>
<accession>A0A8S3TGP9</accession>
<reference evidence="1" key="1">
    <citation type="submission" date="2021-03" db="EMBL/GenBank/DDBJ databases">
        <authorList>
            <person name="Bekaert M."/>
        </authorList>
    </citation>
    <scope>NUCLEOTIDE SEQUENCE</scope>
</reference>
<sequence length="381" mass="44143">MAVELLLMGNPIELMDGDVANVPMQWIKAVMSKLKETIGDKKLLNLSVLGFKAPGHISYNNRYYDSYRGPLVRILRDDFVYGFKNSLELKAHTTMEKDIKKLHWTWPISLMIFYKKAKTVIGGSTAEEDLDCIVKPVIEELRKKAEEKLTICIASYDDFIKESDLKDVMPFSTSSKELEDANFVKKKIEQSVKSTMEPLRGFVKTTKEFYNYERMTCLFGSMNADEFKIGEHVDVTTLVDSLADGKKYQESAVHVTNTIFQRIDNELCRITSEDRRFNVKCVSDFIKIIDDIIAYHKAKNQYEQLKFNLLPPYNALVITHVVRYITIFLTRNEKAYNKRHSLRCRLENYKETALELFRGLVAKETEDIIAANFFQKVLVEK</sequence>
<dbReference type="PANTHER" id="PTHR22796">
    <property type="entry name" value="URG4-RELATED"/>
    <property type="match status" value="1"/>
</dbReference>
<organism evidence="1 2">
    <name type="scientific">Mytilus edulis</name>
    <name type="common">Blue mussel</name>
    <dbReference type="NCBI Taxonomy" id="6550"/>
    <lineage>
        <taxon>Eukaryota</taxon>
        <taxon>Metazoa</taxon>
        <taxon>Spiralia</taxon>
        <taxon>Lophotrochozoa</taxon>
        <taxon>Mollusca</taxon>
        <taxon>Bivalvia</taxon>
        <taxon>Autobranchia</taxon>
        <taxon>Pteriomorphia</taxon>
        <taxon>Mytilida</taxon>
        <taxon>Mytiloidea</taxon>
        <taxon>Mytilidae</taxon>
        <taxon>Mytilinae</taxon>
        <taxon>Mytilus</taxon>
    </lineage>
</organism>
<evidence type="ECO:0000313" key="1">
    <source>
        <dbReference type="EMBL" id="CAG2230256.1"/>
    </source>
</evidence>
<protein>
    <submittedName>
        <fullName evidence="1">Uncharacterized protein</fullName>
    </submittedName>
</protein>
<dbReference type="PANTHER" id="PTHR22796:SF6">
    <property type="entry name" value="INTERFERON-INDUCED VERY LARGE GTPASE 1-RELATED"/>
    <property type="match status" value="1"/>
</dbReference>
<dbReference type="EMBL" id="CAJPWZ010002056">
    <property type="protein sequence ID" value="CAG2230256.1"/>
    <property type="molecule type" value="Genomic_DNA"/>
</dbReference>
<dbReference type="OrthoDB" id="1597724at2759"/>
<comment type="caution">
    <text evidence="1">The sequence shown here is derived from an EMBL/GenBank/DDBJ whole genome shotgun (WGS) entry which is preliminary data.</text>
</comment>
<evidence type="ECO:0000313" key="2">
    <source>
        <dbReference type="Proteomes" id="UP000683360"/>
    </source>
</evidence>
<dbReference type="AlphaFoldDB" id="A0A8S3TGP9"/>
<keyword evidence="2" id="KW-1185">Reference proteome</keyword>